<evidence type="ECO:0000313" key="2">
    <source>
        <dbReference type="EMBL" id="AYW47500.1"/>
    </source>
</evidence>
<dbReference type="AlphaFoldDB" id="A0AA37XML5"/>
<dbReference type="Proteomes" id="UP000268310">
    <property type="component" value="Chromosome"/>
</dbReference>
<dbReference type="RefSeq" id="WP_123934667.1">
    <property type="nucleotide sequence ID" value="NZ_BSUW01000001.1"/>
</dbReference>
<accession>A0AA37XML5</accession>
<reference evidence="3" key="4">
    <citation type="submission" date="2023-02" db="EMBL/GenBank/DDBJ databases">
        <authorList>
            <person name="Sun Q."/>
            <person name="Mori K."/>
        </authorList>
    </citation>
    <scope>NUCLEOTIDE SEQUENCE</scope>
    <source>
        <strain evidence="3">NBRC 114545</strain>
    </source>
</reference>
<reference evidence="2 4" key="1">
    <citation type="journal article" date="2012" name="Int. J. Syst. Evol. Microbiol.">
        <title>Characterization of Tetragenococcus strains from sugar thick juice reveals a novel species, Tetragenococcus osmophilus sp. nov., and divides Tetragenococcus halophilus into two subspecies, T. halophilus subsp. halophilus subsp. nov. and T. halophilus subsp. flandriensis subsp. nov.</title>
        <authorList>
            <person name="Juste A."/>
            <person name="Van Trappen S."/>
            <person name="Verreth C."/>
            <person name="Cleenwerck I."/>
            <person name="De Vos P."/>
            <person name="Lievens B."/>
            <person name="Willems K.A."/>
        </authorList>
    </citation>
    <scope>NUCLEOTIDE SEQUENCE [LARGE SCALE GENOMIC DNA]</scope>
    <source>
        <strain evidence="2 4">JCM 31126</strain>
    </source>
</reference>
<protein>
    <submittedName>
        <fullName evidence="3">Peptidase</fullName>
    </submittedName>
</protein>
<dbReference type="EMBL" id="CP027783">
    <property type="protein sequence ID" value="AYW47500.1"/>
    <property type="molecule type" value="Genomic_DNA"/>
</dbReference>
<evidence type="ECO:0000313" key="5">
    <source>
        <dbReference type="Proteomes" id="UP001157039"/>
    </source>
</evidence>
<sequence>MYNKDQINTFQGGVAIGVGIGLLTGVTSTLLMNHYKQKLSADSILQSVKKAFLKEGPIEGSWINFEKQPVRKFAIQTEGYNGGITRLEDNHLVTYEFLADAKTGSVLDIKRIDN</sequence>
<keyword evidence="1" id="KW-0472">Membrane</keyword>
<proteinExistence type="predicted"/>
<reference evidence="3 5" key="2">
    <citation type="journal article" date="2014" name="Int. J. Syst. Evol. Microbiol.">
        <title>Complete genome sequence of Corynebacterium casei LMG S-19264T (=DSM 44701T), isolated from a smear-ripened cheese.</title>
        <authorList>
            <consortium name="US DOE Joint Genome Institute (JGI-PGF)"/>
            <person name="Walter F."/>
            <person name="Albersmeier A."/>
            <person name="Kalinowski J."/>
            <person name="Ruckert C."/>
        </authorList>
    </citation>
    <scope>NUCLEOTIDE SEQUENCE [LARGE SCALE GENOMIC DNA]</scope>
    <source>
        <strain evidence="3 5">NBRC 114545</strain>
    </source>
</reference>
<dbReference type="EMBL" id="BSUW01000001">
    <property type="protein sequence ID" value="GMA72915.1"/>
    <property type="molecule type" value="Genomic_DNA"/>
</dbReference>
<name>A0AA37XML5_9ENTE</name>
<keyword evidence="4" id="KW-1185">Reference proteome</keyword>
<gene>
    <name evidence="2" type="ORF">C7K38_03395</name>
    <name evidence="3" type="ORF">GCM10025885_19640</name>
</gene>
<feature type="transmembrane region" description="Helical" evidence="1">
    <location>
        <begin position="12"/>
        <end position="32"/>
    </location>
</feature>
<dbReference type="KEGG" id="too:C7K38_03395"/>
<keyword evidence="1" id="KW-1133">Transmembrane helix</keyword>
<evidence type="ECO:0000313" key="4">
    <source>
        <dbReference type="Proteomes" id="UP000268310"/>
    </source>
</evidence>
<evidence type="ECO:0000256" key="1">
    <source>
        <dbReference type="SAM" id="Phobius"/>
    </source>
</evidence>
<organism evidence="3 5">
    <name type="scientific">Tetragenococcus osmophilus</name>
    <dbReference type="NCBI Taxonomy" id="526944"/>
    <lineage>
        <taxon>Bacteria</taxon>
        <taxon>Bacillati</taxon>
        <taxon>Bacillota</taxon>
        <taxon>Bacilli</taxon>
        <taxon>Lactobacillales</taxon>
        <taxon>Enterococcaceae</taxon>
        <taxon>Tetragenococcus</taxon>
    </lineage>
</organism>
<evidence type="ECO:0000313" key="3">
    <source>
        <dbReference type="EMBL" id="GMA72915.1"/>
    </source>
</evidence>
<reference evidence="2" key="3">
    <citation type="submission" date="2018-03" db="EMBL/GenBank/DDBJ databases">
        <authorList>
            <person name="Jeon C.O."/>
        </authorList>
    </citation>
    <scope>NUCLEOTIDE SEQUENCE</scope>
    <source>
        <strain evidence="2">JCM 31126</strain>
    </source>
</reference>
<dbReference type="Proteomes" id="UP001157039">
    <property type="component" value="Unassembled WGS sequence"/>
</dbReference>
<keyword evidence="1" id="KW-0812">Transmembrane</keyword>